<reference evidence="3" key="1">
    <citation type="journal article" date="2019" name="Int. J. Syst. Evol. Microbiol.">
        <title>The Global Catalogue of Microorganisms (GCM) 10K type strain sequencing project: providing services to taxonomists for standard genome sequencing and annotation.</title>
        <authorList>
            <consortium name="The Broad Institute Genomics Platform"/>
            <consortium name="The Broad Institute Genome Sequencing Center for Infectious Disease"/>
            <person name="Wu L."/>
            <person name="Ma J."/>
        </authorList>
    </citation>
    <scope>NUCLEOTIDE SEQUENCE [LARGE SCALE GENOMIC DNA]</scope>
    <source>
        <strain evidence="3">JCM 17939</strain>
    </source>
</reference>
<name>A0ABP8UU75_9ACTN</name>
<dbReference type="Proteomes" id="UP001501442">
    <property type="component" value="Unassembled WGS sequence"/>
</dbReference>
<comment type="caution">
    <text evidence="2">The sequence shown here is derived from an EMBL/GenBank/DDBJ whole genome shotgun (WGS) entry which is preliminary data.</text>
</comment>
<protein>
    <recommendedName>
        <fullName evidence="4">Transposase</fullName>
    </recommendedName>
</protein>
<evidence type="ECO:0000313" key="2">
    <source>
        <dbReference type="EMBL" id="GAA4638843.1"/>
    </source>
</evidence>
<evidence type="ECO:0000313" key="3">
    <source>
        <dbReference type="Proteomes" id="UP001501442"/>
    </source>
</evidence>
<organism evidence="2 3">
    <name type="scientific">Actinoallomurus vinaceus</name>
    <dbReference type="NCBI Taxonomy" id="1080074"/>
    <lineage>
        <taxon>Bacteria</taxon>
        <taxon>Bacillati</taxon>
        <taxon>Actinomycetota</taxon>
        <taxon>Actinomycetes</taxon>
        <taxon>Streptosporangiales</taxon>
        <taxon>Thermomonosporaceae</taxon>
        <taxon>Actinoallomurus</taxon>
    </lineage>
</organism>
<evidence type="ECO:0008006" key="4">
    <source>
        <dbReference type="Google" id="ProtNLM"/>
    </source>
</evidence>
<keyword evidence="1" id="KW-0472">Membrane</keyword>
<dbReference type="RefSeq" id="WP_345442408.1">
    <property type="nucleotide sequence ID" value="NZ_BAABHK010000024.1"/>
</dbReference>
<proteinExistence type="predicted"/>
<keyword evidence="3" id="KW-1185">Reference proteome</keyword>
<accession>A0ABP8UU75</accession>
<dbReference type="EMBL" id="BAABHK010000024">
    <property type="protein sequence ID" value="GAA4638843.1"/>
    <property type="molecule type" value="Genomic_DNA"/>
</dbReference>
<keyword evidence="1" id="KW-0812">Transmembrane</keyword>
<sequence length="90" mass="10236">MRTTGTIKGARYKRIARRRGKKRALVASGNSVLTIVYHLLSDPDTDYQDLGADHYDSRINKQRRARTLMRQIEQLTGHKVILEPLDSTAA</sequence>
<evidence type="ECO:0000256" key="1">
    <source>
        <dbReference type="SAM" id="Phobius"/>
    </source>
</evidence>
<feature type="transmembrane region" description="Helical" evidence="1">
    <location>
        <begin position="23"/>
        <end position="40"/>
    </location>
</feature>
<keyword evidence="1" id="KW-1133">Transmembrane helix</keyword>
<gene>
    <name evidence="2" type="ORF">GCM10023196_098160</name>
</gene>